<dbReference type="Proteomes" id="UP001597079">
    <property type="component" value="Unassembled WGS sequence"/>
</dbReference>
<evidence type="ECO:0000256" key="2">
    <source>
        <dbReference type="PROSITE-ProRule" id="PRU00335"/>
    </source>
</evidence>
<proteinExistence type="predicted"/>
<gene>
    <name evidence="4" type="ORF">ACFSB2_06010</name>
</gene>
<organism evidence="4 5">
    <name type="scientific">Alicyclobacillus fodiniaquatilis</name>
    <dbReference type="NCBI Taxonomy" id="1661150"/>
    <lineage>
        <taxon>Bacteria</taxon>
        <taxon>Bacillati</taxon>
        <taxon>Bacillota</taxon>
        <taxon>Bacilli</taxon>
        <taxon>Bacillales</taxon>
        <taxon>Alicyclobacillaceae</taxon>
        <taxon>Alicyclobacillus</taxon>
    </lineage>
</organism>
<protein>
    <submittedName>
        <fullName evidence="4">TetR/AcrR family transcriptional regulator</fullName>
    </submittedName>
</protein>
<reference evidence="5" key="1">
    <citation type="journal article" date="2019" name="Int. J. Syst. Evol. Microbiol.">
        <title>The Global Catalogue of Microorganisms (GCM) 10K type strain sequencing project: providing services to taxonomists for standard genome sequencing and annotation.</title>
        <authorList>
            <consortium name="The Broad Institute Genomics Platform"/>
            <consortium name="The Broad Institute Genome Sequencing Center for Infectious Disease"/>
            <person name="Wu L."/>
            <person name="Ma J."/>
        </authorList>
    </citation>
    <scope>NUCLEOTIDE SEQUENCE [LARGE SCALE GENOMIC DNA]</scope>
    <source>
        <strain evidence="5">CGMCC 1.12286</strain>
    </source>
</reference>
<accession>A0ABW4JD97</accession>
<keyword evidence="5" id="KW-1185">Reference proteome</keyword>
<comment type="caution">
    <text evidence="4">The sequence shown here is derived from an EMBL/GenBank/DDBJ whole genome shotgun (WGS) entry which is preliminary data.</text>
</comment>
<dbReference type="PROSITE" id="PS50977">
    <property type="entry name" value="HTH_TETR_2"/>
    <property type="match status" value="1"/>
</dbReference>
<dbReference type="Gene3D" id="1.10.357.10">
    <property type="entry name" value="Tetracycline Repressor, domain 2"/>
    <property type="match status" value="1"/>
</dbReference>
<dbReference type="SUPFAM" id="SSF46689">
    <property type="entry name" value="Homeodomain-like"/>
    <property type="match status" value="1"/>
</dbReference>
<feature type="domain" description="HTH tetR-type" evidence="3">
    <location>
        <begin position="18"/>
        <end position="78"/>
    </location>
</feature>
<feature type="DNA-binding region" description="H-T-H motif" evidence="2">
    <location>
        <begin position="41"/>
        <end position="60"/>
    </location>
</feature>
<dbReference type="EMBL" id="JBHUCX010000018">
    <property type="protein sequence ID" value="MFD1674267.1"/>
    <property type="molecule type" value="Genomic_DNA"/>
</dbReference>
<dbReference type="RefSeq" id="WP_377942135.1">
    <property type="nucleotide sequence ID" value="NZ_JBHUCX010000018.1"/>
</dbReference>
<evidence type="ECO:0000256" key="1">
    <source>
        <dbReference type="ARBA" id="ARBA00023125"/>
    </source>
</evidence>
<evidence type="ECO:0000259" key="3">
    <source>
        <dbReference type="PROSITE" id="PS50977"/>
    </source>
</evidence>
<evidence type="ECO:0000313" key="4">
    <source>
        <dbReference type="EMBL" id="MFD1674267.1"/>
    </source>
</evidence>
<sequence>MAKNKRRYDNSLRLQQQEMTSTAIMVALRDLILEGRMHNFTIQEVADRAGVSHGSVYRHYASREAILEAFRGWCLEQDYHQHVPTYVDTLEELPGWVERMIPQIYDTLPYSKALFAILYALPNPQKHIRTRERDEWILRLVQKTAPNLPNDAQLASYSVIRLLVSMSTWIELHGRYGLDEHGLIAAVNAGISAQIAFLKATEREAQSH</sequence>
<dbReference type="Pfam" id="PF00440">
    <property type="entry name" value="TetR_N"/>
    <property type="match status" value="1"/>
</dbReference>
<keyword evidence="1 2" id="KW-0238">DNA-binding</keyword>
<name>A0ABW4JD97_9BACL</name>
<dbReference type="InterPro" id="IPR001647">
    <property type="entry name" value="HTH_TetR"/>
</dbReference>
<dbReference type="InterPro" id="IPR009057">
    <property type="entry name" value="Homeodomain-like_sf"/>
</dbReference>
<evidence type="ECO:0000313" key="5">
    <source>
        <dbReference type="Proteomes" id="UP001597079"/>
    </source>
</evidence>